<dbReference type="EMBL" id="MWQY01000001">
    <property type="protein sequence ID" value="ORC38467.1"/>
    <property type="molecule type" value="Genomic_DNA"/>
</dbReference>
<keyword evidence="2" id="KW-1185">Reference proteome</keyword>
<dbReference type="STRING" id="1963862.B4O97_01075"/>
<gene>
    <name evidence="1" type="ORF">B4O97_01075</name>
</gene>
<dbReference type="AlphaFoldDB" id="A0A1Y1S3F2"/>
<evidence type="ECO:0000313" key="1">
    <source>
        <dbReference type="EMBL" id="ORC38467.1"/>
    </source>
</evidence>
<sequence>MLVSTFAWAAPLKGMSLNGATGLISIPTGRIGWERSADIGIDLGYHAIVDEETVHIPKASISLFKIAELGFAYDTQDDSDNADTILHGKIQLPIKGSSAVAIGGNHQMLQTAGNDTDLTQIYLAATYPGEFFRMPAETTVVVGKSFGDEAPDDAIDFGMGFDLLLFPDIFQGFVHWINDFANFSYSADAYGADANFRGVFNSGIRIDLASIPAFSKFKFALDAIMTDALDDNRAFSLGVTFGAPLG</sequence>
<proteinExistence type="predicted"/>
<organism evidence="1 2">
    <name type="scientific">Marispirochaeta aestuarii</name>
    <dbReference type="NCBI Taxonomy" id="1963862"/>
    <lineage>
        <taxon>Bacteria</taxon>
        <taxon>Pseudomonadati</taxon>
        <taxon>Spirochaetota</taxon>
        <taxon>Spirochaetia</taxon>
        <taxon>Spirochaetales</taxon>
        <taxon>Spirochaetaceae</taxon>
        <taxon>Marispirochaeta</taxon>
    </lineage>
</organism>
<evidence type="ECO:0000313" key="2">
    <source>
        <dbReference type="Proteomes" id="UP000192343"/>
    </source>
</evidence>
<accession>A0A1Y1S3F2</accession>
<reference evidence="1 2" key="1">
    <citation type="submission" date="2017-03" db="EMBL/GenBank/DDBJ databases">
        <title>Draft Genome sequence of Marispirochaeta sp. strain JC444.</title>
        <authorList>
            <person name="Shivani Y."/>
            <person name="Subhash Y."/>
            <person name="Sasikala C."/>
            <person name="Ramana C."/>
        </authorList>
    </citation>
    <scope>NUCLEOTIDE SEQUENCE [LARGE SCALE GENOMIC DNA]</scope>
    <source>
        <strain evidence="1 2">JC444</strain>
    </source>
</reference>
<dbReference type="Proteomes" id="UP000192343">
    <property type="component" value="Unassembled WGS sequence"/>
</dbReference>
<protein>
    <submittedName>
        <fullName evidence="1">Uncharacterized protein</fullName>
    </submittedName>
</protein>
<name>A0A1Y1S3F2_9SPIO</name>
<comment type="caution">
    <text evidence="1">The sequence shown here is derived from an EMBL/GenBank/DDBJ whole genome shotgun (WGS) entry which is preliminary data.</text>
</comment>